<dbReference type="EMBL" id="BJUZ01000001">
    <property type="protein sequence ID" value="GEK93523.1"/>
    <property type="molecule type" value="Genomic_DNA"/>
</dbReference>
<comment type="caution">
    <text evidence="2">The sequence shown here is derived from an EMBL/GenBank/DDBJ whole genome shotgun (WGS) entry which is preliminary data.</text>
</comment>
<dbReference type="PANTHER" id="PTHR33164:SF44">
    <property type="entry name" value="TRANSCRIPTIONAL REGULATORY PROTEIN"/>
    <property type="match status" value="1"/>
</dbReference>
<dbReference type="SUPFAM" id="SSF46785">
    <property type="entry name" value="Winged helix' DNA-binding domain"/>
    <property type="match status" value="1"/>
</dbReference>
<evidence type="ECO:0000313" key="3">
    <source>
        <dbReference type="Proteomes" id="UP000321230"/>
    </source>
</evidence>
<dbReference type="Pfam" id="PF12802">
    <property type="entry name" value="MarR_2"/>
    <property type="match status" value="1"/>
</dbReference>
<name>A0A511B1M6_9PROT</name>
<accession>A0A511B1M6</accession>
<dbReference type="SMART" id="SM00347">
    <property type="entry name" value="HTH_MARR"/>
    <property type="match status" value="1"/>
</dbReference>
<protein>
    <submittedName>
        <fullName evidence="2">MarR family transcriptional regulator</fullName>
    </submittedName>
</protein>
<keyword evidence="3" id="KW-1185">Reference proteome</keyword>
<dbReference type="Gene3D" id="1.10.10.10">
    <property type="entry name" value="Winged helix-like DNA-binding domain superfamily/Winged helix DNA-binding domain"/>
    <property type="match status" value="1"/>
</dbReference>
<dbReference type="PRINTS" id="PR00598">
    <property type="entry name" value="HTHMARR"/>
</dbReference>
<dbReference type="RefSeq" id="WP_146795080.1">
    <property type="nucleotide sequence ID" value="NZ_BARC01000013.1"/>
</dbReference>
<evidence type="ECO:0000259" key="1">
    <source>
        <dbReference type="PROSITE" id="PS50995"/>
    </source>
</evidence>
<dbReference type="Proteomes" id="UP000321230">
    <property type="component" value="Unassembled WGS sequence"/>
</dbReference>
<dbReference type="GO" id="GO:0006950">
    <property type="term" value="P:response to stress"/>
    <property type="evidence" value="ECO:0007669"/>
    <property type="project" value="TreeGrafter"/>
</dbReference>
<dbReference type="GO" id="GO:0003700">
    <property type="term" value="F:DNA-binding transcription factor activity"/>
    <property type="evidence" value="ECO:0007669"/>
    <property type="project" value="InterPro"/>
</dbReference>
<dbReference type="AlphaFoldDB" id="A0A511B1M6"/>
<dbReference type="OrthoDB" id="9799368at2"/>
<organism evidence="2 3">
    <name type="scientific">Gluconobacter wancherniae NBRC 103581</name>
    <dbReference type="NCBI Taxonomy" id="656744"/>
    <lineage>
        <taxon>Bacteria</taxon>
        <taxon>Pseudomonadati</taxon>
        <taxon>Pseudomonadota</taxon>
        <taxon>Alphaproteobacteria</taxon>
        <taxon>Acetobacterales</taxon>
        <taxon>Acetobacteraceae</taxon>
        <taxon>Gluconobacter</taxon>
    </lineage>
</organism>
<dbReference type="InterPro" id="IPR036388">
    <property type="entry name" value="WH-like_DNA-bd_sf"/>
</dbReference>
<sequence length="162" mass="18328">MSSRMPDGSASAAAHLYLREEQMRQAYEALLLAWRSLNAECDTILRENGLGSAHHRILFLVSSHENITPSVLLERLGITKQSLGRALNDLKERQMIEQGYDANDRRLRPLRLTEKGLQIEQRLFRLIRGVMTNAYREAGVSAVEGFRRVLAPLQENSEGKIG</sequence>
<dbReference type="PROSITE" id="PS50995">
    <property type="entry name" value="HTH_MARR_2"/>
    <property type="match status" value="1"/>
</dbReference>
<dbReference type="InterPro" id="IPR000835">
    <property type="entry name" value="HTH_MarR-typ"/>
</dbReference>
<dbReference type="InterPro" id="IPR039422">
    <property type="entry name" value="MarR/SlyA-like"/>
</dbReference>
<evidence type="ECO:0000313" key="2">
    <source>
        <dbReference type="EMBL" id="GEK93523.1"/>
    </source>
</evidence>
<dbReference type="InterPro" id="IPR036390">
    <property type="entry name" value="WH_DNA-bd_sf"/>
</dbReference>
<reference evidence="2 3" key="1">
    <citation type="submission" date="2019-07" db="EMBL/GenBank/DDBJ databases">
        <title>Whole genome shotgun sequence of Gluconobacter wancherniae NBRC 103581.</title>
        <authorList>
            <person name="Hosoyama A."/>
            <person name="Uohara A."/>
            <person name="Ohji S."/>
            <person name="Ichikawa N."/>
        </authorList>
    </citation>
    <scope>NUCLEOTIDE SEQUENCE [LARGE SCALE GENOMIC DNA]</scope>
    <source>
        <strain evidence="2 3">NBRC 103581</strain>
    </source>
</reference>
<gene>
    <name evidence="2" type="ORF">GWA01_12930</name>
</gene>
<proteinExistence type="predicted"/>
<feature type="domain" description="HTH marR-type" evidence="1">
    <location>
        <begin position="23"/>
        <end position="155"/>
    </location>
</feature>
<dbReference type="PANTHER" id="PTHR33164">
    <property type="entry name" value="TRANSCRIPTIONAL REGULATOR, MARR FAMILY"/>
    <property type="match status" value="1"/>
</dbReference>